<proteinExistence type="predicted"/>
<evidence type="ECO:0000313" key="4">
    <source>
        <dbReference type="Proteomes" id="UP000585696"/>
    </source>
</evidence>
<evidence type="ECO:0000313" key="1">
    <source>
        <dbReference type="EMBL" id="MBC2283787.1"/>
    </source>
</evidence>
<sequence length="82" mass="9557">MNAFILHLDFTLKVGRQQSAMYVYLGYTLIRQFKAQKNHRGKGSNRDGQKGSYHFHASGEKYENGFCLLLAYTFILHLKEKK</sequence>
<dbReference type="EMBL" id="JAARZT010000004">
    <property type="protein sequence ID" value="MBC2292133.1"/>
    <property type="molecule type" value="Genomic_DNA"/>
</dbReference>
<dbReference type="EMBL" id="JAARZS010000010">
    <property type="protein sequence ID" value="MBC2283787.1"/>
    <property type="molecule type" value="Genomic_DNA"/>
</dbReference>
<evidence type="ECO:0000313" key="3">
    <source>
        <dbReference type="Proteomes" id="UP000543005"/>
    </source>
</evidence>
<dbReference type="Proteomes" id="UP000585696">
    <property type="component" value="Unassembled WGS sequence"/>
</dbReference>
<accession>A0A842G0J5</accession>
<dbReference type="RefSeq" id="WP_185628351.1">
    <property type="nucleotide sequence ID" value="NZ_JAARZS010000010.1"/>
</dbReference>
<evidence type="ECO:0000313" key="2">
    <source>
        <dbReference type="EMBL" id="MBC2292133.1"/>
    </source>
</evidence>
<name>A0A842G0J5_9LIST</name>
<dbReference type="Proteomes" id="UP000543005">
    <property type="component" value="Unassembled WGS sequence"/>
</dbReference>
<reference evidence="3 4" key="1">
    <citation type="submission" date="2020-03" db="EMBL/GenBank/DDBJ databases">
        <title>Soil Listeria distribution.</title>
        <authorList>
            <person name="Liao J."/>
            <person name="Wiedmann M."/>
        </authorList>
    </citation>
    <scope>NUCLEOTIDE SEQUENCE [LARGE SCALE GENOMIC DNA]</scope>
    <source>
        <strain evidence="2 3">FSL L7-0051</strain>
        <strain evidence="1 4">FSL L7-0054</strain>
    </source>
</reference>
<dbReference type="AlphaFoldDB" id="A0A842G0J5"/>
<organism evidence="1 4">
    <name type="scientific">Listeria booriae</name>
    <dbReference type="NCBI Taxonomy" id="1552123"/>
    <lineage>
        <taxon>Bacteria</taxon>
        <taxon>Bacillati</taxon>
        <taxon>Bacillota</taxon>
        <taxon>Bacilli</taxon>
        <taxon>Bacillales</taxon>
        <taxon>Listeriaceae</taxon>
        <taxon>Listeria</taxon>
    </lineage>
</organism>
<gene>
    <name evidence="1" type="ORF">HCB69_05310</name>
    <name evidence="2" type="ORF">HCC36_02715</name>
</gene>
<comment type="caution">
    <text evidence="1">The sequence shown here is derived from an EMBL/GenBank/DDBJ whole genome shotgun (WGS) entry which is preliminary data.</text>
</comment>
<protein>
    <submittedName>
        <fullName evidence="1">Uncharacterized protein</fullName>
    </submittedName>
</protein>